<dbReference type="AlphaFoldDB" id="A0A9X3NR49"/>
<dbReference type="Proteomes" id="UP001147653">
    <property type="component" value="Unassembled WGS sequence"/>
</dbReference>
<evidence type="ECO:0000313" key="1">
    <source>
        <dbReference type="EMBL" id="MDA0185697.1"/>
    </source>
</evidence>
<reference evidence="1" key="1">
    <citation type="submission" date="2022-10" db="EMBL/GenBank/DDBJ databases">
        <title>The WGS of Solirubrobacter phytolaccae KCTC 29190.</title>
        <authorList>
            <person name="Jiang Z."/>
        </authorList>
    </citation>
    <scope>NUCLEOTIDE SEQUENCE</scope>
    <source>
        <strain evidence="1">KCTC 29190</strain>
    </source>
</reference>
<accession>A0A9X3NR49</accession>
<dbReference type="RefSeq" id="WP_270030215.1">
    <property type="nucleotide sequence ID" value="NZ_JAPDDP010000134.1"/>
</dbReference>
<organism evidence="1 2">
    <name type="scientific">Solirubrobacter phytolaccae</name>
    <dbReference type="NCBI Taxonomy" id="1404360"/>
    <lineage>
        <taxon>Bacteria</taxon>
        <taxon>Bacillati</taxon>
        <taxon>Actinomycetota</taxon>
        <taxon>Thermoleophilia</taxon>
        <taxon>Solirubrobacterales</taxon>
        <taxon>Solirubrobacteraceae</taxon>
        <taxon>Solirubrobacter</taxon>
    </lineage>
</organism>
<gene>
    <name evidence="1" type="ORF">OJ997_35665</name>
</gene>
<proteinExistence type="predicted"/>
<name>A0A9X3NR49_9ACTN</name>
<dbReference type="EMBL" id="JAPDDP010000134">
    <property type="protein sequence ID" value="MDA0185697.1"/>
    <property type="molecule type" value="Genomic_DNA"/>
</dbReference>
<protein>
    <submittedName>
        <fullName evidence="1">DUF4235 domain-containing protein</fullName>
    </submittedName>
</protein>
<keyword evidence="2" id="KW-1185">Reference proteome</keyword>
<evidence type="ECO:0000313" key="2">
    <source>
        <dbReference type="Proteomes" id="UP001147653"/>
    </source>
</evidence>
<sequence length="93" mass="10394">MKFIYKPIGIFLGIVAGLLGKRIFNFAWTKIDDQEPPKGTTEQAPWVKIIGAAALQGVIFKTTRVVVDRYGAIGWNYLTGSWPGERRPDPDDD</sequence>
<comment type="caution">
    <text evidence="1">The sequence shown here is derived from an EMBL/GenBank/DDBJ whole genome shotgun (WGS) entry which is preliminary data.</text>
</comment>
<dbReference type="InterPro" id="IPR025329">
    <property type="entry name" value="DUF4235"/>
</dbReference>
<dbReference type="Pfam" id="PF14019">
    <property type="entry name" value="DUF4235"/>
    <property type="match status" value="1"/>
</dbReference>